<protein>
    <recommendedName>
        <fullName evidence="3">Zinc/iron-chelating domain-containing protein</fullName>
    </recommendedName>
</protein>
<dbReference type="AlphaFoldDB" id="A0A2M6XSL7"/>
<organism evidence="1 2">
    <name type="scientific">Candidatus Kuenenbacteria bacterium CG08_land_8_20_14_0_20_37_23</name>
    <dbReference type="NCBI Taxonomy" id="1974617"/>
    <lineage>
        <taxon>Bacteria</taxon>
        <taxon>Candidatus Kueneniibacteriota</taxon>
    </lineage>
</organism>
<dbReference type="PANTHER" id="PTHR35866">
    <property type="entry name" value="PUTATIVE-RELATED"/>
    <property type="match status" value="1"/>
</dbReference>
<accession>A0A2M6XSL7</accession>
<evidence type="ECO:0000313" key="2">
    <source>
        <dbReference type="Proteomes" id="UP000230586"/>
    </source>
</evidence>
<dbReference type="EMBL" id="PEXX01000037">
    <property type="protein sequence ID" value="PIU10634.1"/>
    <property type="molecule type" value="Genomic_DNA"/>
</dbReference>
<reference evidence="2" key="1">
    <citation type="submission" date="2017-09" db="EMBL/GenBank/DDBJ databases">
        <title>Depth-based differentiation of microbial function through sediment-hosted aquifers and enrichment of novel symbionts in the deep terrestrial subsurface.</title>
        <authorList>
            <person name="Probst A.J."/>
            <person name="Ladd B."/>
            <person name="Jarett J.K."/>
            <person name="Geller-Mcgrath D.E."/>
            <person name="Sieber C.M.K."/>
            <person name="Emerson J.B."/>
            <person name="Anantharaman K."/>
            <person name="Thomas B.C."/>
            <person name="Malmstrom R."/>
            <person name="Stieglmeier M."/>
            <person name="Klingl A."/>
            <person name="Woyke T."/>
            <person name="Ryan C.M."/>
            <person name="Banfield J.F."/>
        </authorList>
    </citation>
    <scope>NUCLEOTIDE SEQUENCE [LARGE SCALE GENOMIC DNA]</scope>
</reference>
<proteinExistence type="predicted"/>
<comment type="caution">
    <text evidence="1">The sequence shown here is derived from an EMBL/GenBank/DDBJ whole genome shotgun (WGS) entry which is preliminary data.</text>
</comment>
<gene>
    <name evidence="1" type="ORF">COT27_02075</name>
</gene>
<name>A0A2M6XSL7_9BACT</name>
<dbReference type="Proteomes" id="UP000230586">
    <property type="component" value="Unassembled WGS sequence"/>
</dbReference>
<dbReference type="PANTHER" id="PTHR35866:SF1">
    <property type="entry name" value="YKGJ FAMILY CYSTEINE CLUSTER PROTEIN"/>
    <property type="match status" value="1"/>
</dbReference>
<evidence type="ECO:0008006" key="3">
    <source>
        <dbReference type="Google" id="ProtNLM"/>
    </source>
</evidence>
<dbReference type="Pfam" id="PF03692">
    <property type="entry name" value="CxxCxxCC"/>
    <property type="match status" value="1"/>
</dbReference>
<sequence>MSNFCSECAKRKEDCCRSDYIKFITLKDAVRIAKSLNAPIKKIIIYGKLSAKDKKTKLYIKKIHNYYYDLASRDEKILQLKRKKDGSCFFLSKMGHCTIYKVRPLICQVFPFWYAANGEIIIDHNGMDCDIVKNKTTYNQKIKRFYEVEIFKNFSQNKLGLKKLLIKLKKEIAIYQKNIDNFITTNNIKNQ</sequence>
<evidence type="ECO:0000313" key="1">
    <source>
        <dbReference type="EMBL" id="PIU10634.1"/>
    </source>
</evidence>
<dbReference type="InterPro" id="IPR005358">
    <property type="entry name" value="Puta_zinc/iron-chelating_dom"/>
</dbReference>